<reference evidence="2" key="1">
    <citation type="submission" date="2021-01" db="EMBL/GenBank/DDBJ databases">
        <authorList>
            <person name="Corre E."/>
            <person name="Pelletier E."/>
            <person name="Niang G."/>
            <person name="Scheremetjew M."/>
            <person name="Finn R."/>
            <person name="Kale V."/>
            <person name="Holt S."/>
            <person name="Cochrane G."/>
            <person name="Meng A."/>
            <person name="Brown T."/>
            <person name="Cohen L."/>
        </authorList>
    </citation>
    <scope>NUCLEOTIDE SEQUENCE</scope>
    <source>
        <strain evidence="2">UTEX LB 985</strain>
    </source>
</reference>
<feature type="chain" id="PRO_5030758537" description="O-fucosyltransferase family protein" evidence="1">
    <location>
        <begin position="20"/>
        <end position="279"/>
    </location>
</feature>
<proteinExistence type="predicted"/>
<gene>
    <name evidence="2" type="ORF">CBRE1094_LOCUS46090</name>
</gene>
<sequence length="279" mass="30620">MGVAASVLVVLAALASANGDDKAPACEPCCSGPTMPLSSFAHAGNEEFISRATGGQRVHDFRATVTPTVIGLDGRLHLFDQRQDRILTYASDNGWNNQLLNLLCAIDMARSLNRTLLVPSFQWKRRRGPAEVSVARLIDVRHLASLGVRVLFEDEQGSVSAALTVMMEAQGLRTETLNGQGQPHRKKGMPRWDREGWIEKFADHPAGIIRISCCLFWTWSLPEDIARDLYAHLHYHPALVAAARAAAAPLGARFGAMHVRRGDKAKVDKVYAAMFANNR</sequence>
<organism evidence="2">
    <name type="scientific">Haptolina brevifila</name>
    <dbReference type="NCBI Taxonomy" id="156173"/>
    <lineage>
        <taxon>Eukaryota</taxon>
        <taxon>Haptista</taxon>
        <taxon>Haptophyta</taxon>
        <taxon>Prymnesiophyceae</taxon>
        <taxon>Prymnesiales</taxon>
        <taxon>Prymnesiaceae</taxon>
        <taxon>Haptolina</taxon>
    </lineage>
</organism>
<dbReference type="EMBL" id="HBGU01084451">
    <property type="protein sequence ID" value="CAD9552656.1"/>
    <property type="molecule type" value="Transcribed_RNA"/>
</dbReference>
<accession>A0A7S2JP01</accession>
<feature type="signal peptide" evidence="1">
    <location>
        <begin position="1"/>
        <end position="19"/>
    </location>
</feature>
<protein>
    <recommendedName>
        <fullName evidence="3">O-fucosyltransferase family protein</fullName>
    </recommendedName>
</protein>
<evidence type="ECO:0000313" key="2">
    <source>
        <dbReference type="EMBL" id="CAD9552656.1"/>
    </source>
</evidence>
<keyword evidence="1" id="KW-0732">Signal</keyword>
<dbReference type="AlphaFoldDB" id="A0A7S2JP01"/>
<evidence type="ECO:0000256" key="1">
    <source>
        <dbReference type="SAM" id="SignalP"/>
    </source>
</evidence>
<name>A0A7S2JP01_9EUKA</name>
<evidence type="ECO:0008006" key="3">
    <source>
        <dbReference type="Google" id="ProtNLM"/>
    </source>
</evidence>